<dbReference type="Gene3D" id="1.10.10.10">
    <property type="entry name" value="Winged helix-like DNA-binding domain superfamily/Winged helix DNA-binding domain"/>
    <property type="match status" value="1"/>
</dbReference>
<sequence length="126" mass="14141">MEFDTSRPVWVQLVEEFTRKIASGAWIAGQKVPSTRDLALDYRVNPNTVQKALAEMDRRGHTKSERTSGRIVLVTDGATDDLKTSESEAIADRALEQLTGLGLSPQDIETLFRERLLDRSRKGEKP</sequence>
<dbReference type="KEGG" id="dva:DAD186_07440"/>
<evidence type="ECO:0000256" key="2">
    <source>
        <dbReference type="ARBA" id="ARBA00023125"/>
    </source>
</evidence>
<dbReference type="GO" id="GO:0003677">
    <property type="term" value="F:DNA binding"/>
    <property type="evidence" value="ECO:0007669"/>
    <property type="project" value="UniProtKB-KW"/>
</dbReference>
<dbReference type="SUPFAM" id="SSF46785">
    <property type="entry name" value="Winged helix' DNA-binding domain"/>
    <property type="match status" value="1"/>
</dbReference>
<dbReference type="Proteomes" id="UP000323865">
    <property type="component" value="Chromosome"/>
</dbReference>
<organism evidence="5 7">
    <name type="scientific">Dermabacter vaginalis</name>
    <dbReference type="NCBI Taxonomy" id="1630135"/>
    <lineage>
        <taxon>Bacteria</taxon>
        <taxon>Bacillati</taxon>
        <taxon>Actinomycetota</taxon>
        <taxon>Actinomycetes</taxon>
        <taxon>Micrococcales</taxon>
        <taxon>Dermabacteraceae</taxon>
        <taxon>Dermabacter</taxon>
    </lineage>
</organism>
<evidence type="ECO:0000256" key="1">
    <source>
        <dbReference type="ARBA" id="ARBA00023015"/>
    </source>
</evidence>
<gene>
    <name evidence="5" type="ORF">DAD186_07440</name>
    <name evidence="6" type="ORF">FOB48_07980</name>
</gene>
<dbReference type="InterPro" id="IPR036388">
    <property type="entry name" value="WH-like_DNA-bd_sf"/>
</dbReference>
<dbReference type="PANTHER" id="PTHR38445:SF9">
    <property type="entry name" value="HTH-TYPE TRANSCRIPTIONAL REPRESSOR YTRA"/>
    <property type="match status" value="1"/>
</dbReference>
<dbReference type="STRING" id="1630135.DAD186_07440"/>
<dbReference type="RefSeq" id="WP_065247531.1">
    <property type="nucleotide sequence ID" value="NZ_CP012117.1"/>
</dbReference>
<keyword evidence="2" id="KW-0238">DNA-binding</keyword>
<dbReference type="Proteomes" id="UP000092596">
    <property type="component" value="Chromosome"/>
</dbReference>
<name>A0A1B0ZH38_9MICO</name>
<evidence type="ECO:0000313" key="5">
    <source>
        <dbReference type="EMBL" id="ANP27294.1"/>
    </source>
</evidence>
<dbReference type="AlphaFoldDB" id="A0A1B0ZH38"/>
<dbReference type="PATRIC" id="fig|1630135.4.peg.746"/>
<keyword evidence="3" id="KW-0804">Transcription</keyword>
<dbReference type="InterPro" id="IPR000524">
    <property type="entry name" value="Tscrpt_reg_HTH_GntR"/>
</dbReference>
<dbReference type="InterPro" id="IPR036390">
    <property type="entry name" value="WH_DNA-bd_sf"/>
</dbReference>
<dbReference type="Pfam" id="PF00392">
    <property type="entry name" value="GntR"/>
    <property type="match status" value="1"/>
</dbReference>
<dbReference type="SMART" id="SM00345">
    <property type="entry name" value="HTH_GNTR"/>
    <property type="match status" value="1"/>
</dbReference>
<dbReference type="PROSITE" id="PS50949">
    <property type="entry name" value="HTH_GNTR"/>
    <property type="match status" value="1"/>
</dbReference>
<evidence type="ECO:0000313" key="7">
    <source>
        <dbReference type="Proteomes" id="UP000092596"/>
    </source>
</evidence>
<keyword evidence="1" id="KW-0805">Transcription regulation</keyword>
<reference evidence="6 8" key="2">
    <citation type="submission" date="2019-09" db="EMBL/GenBank/DDBJ databases">
        <title>FDA dAtabase for Regulatory Grade micrObial Sequences (FDA-ARGOS): Supporting development and validation of Infectious Disease Dx tests.</title>
        <authorList>
            <person name="Sciortino C."/>
            <person name="Tallon L."/>
            <person name="Sadzewicz L."/>
            <person name="Vavikolanu K."/>
            <person name="Mehta A."/>
            <person name="Aluvathingal J."/>
            <person name="Nadendla S."/>
            <person name="Nandy P."/>
            <person name="Geyer C."/>
            <person name="Yan Y."/>
            <person name="Sichtig H."/>
        </authorList>
    </citation>
    <scope>NUCLEOTIDE SEQUENCE [LARGE SCALE GENOMIC DNA]</scope>
    <source>
        <strain evidence="6 8">FDAARGOS_640</strain>
    </source>
</reference>
<proteinExistence type="predicted"/>
<dbReference type="EMBL" id="CP044108">
    <property type="protein sequence ID" value="QEU12244.1"/>
    <property type="molecule type" value="Genomic_DNA"/>
</dbReference>
<feature type="domain" description="HTH gntR-type" evidence="4">
    <location>
        <begin position="7"/>
        <end position="75"/>
    </location>
</feature>
<dbReference type="GO" id="GO:0003700">
    <property type="term" value="F:DNA-binding transcription factor activity"/>
    <property type="evidence" value="ECO:0007669"/>
    <property type="project" value="InterPro"/>
</dbReference>
<evidence type="ECO:0000313" key="6">
    <source>
        <dbReference type="EMBL" id="QEU12244.1"/>
    </source>
</evidence>
<protein>
    <submittedName>
        <fullName evidence="6">GntR family transcriptional regulator</fullName>
    </submittedName>
</protein>
<evidence type="ECO:0000313" key="8">
    <source>
        <dbReference type="Proteomes" id="UP000323865"/>
    </source>
</evidence>
<dbReference type="PANTHER" id="PTHR38445">
    <property type="entry name" value="HTH-TYPE TRANSCRIPTIONAL REPRESSOR YTRA"/>
    <property type="match status" value="1"/>
</dbReference>
<accession>A0A1B0ZH38</accession>
<keyword evidence="8" id="KW-1185">Reference proteome</keyword>
<reference evidence="5 7" key="1">
    <citation type="submission" date="2015-06" db="EMBL/GenBank/DDBJ databases">
        <title>Investigation of pathophysiology for high-risk pregnancy and development of treatment modality based on it.</title>
        <authorList>
            <person name="Kim B.-C."/>
            <person name="Lim S."/>
        </authorList>
    </citation>
    <scope>NUCLEOTIDE SEQUENCE [LARGE SCALE GENOMIC DNA]</scope>
    <source>
        <strain evidence="5 7">AD1-86</strain>
    </source>
</reference>
<evidence type="ECO:0000259" key="4">
    <source>
        <dbReference type="PROSITE" id="PS50949"/>
    </source>
</evidence>
<evidence type="ECO:0000256" key="3">
    <source>
        <dbReference type="ARBA" id="ARBA00023163"/>
    </source>
</evidence>
<dbReference type="EMBL" id="CP012117">
    <property type="protein sequence ID" value="ANP27294.1"/>
    <property type="molecule type" value="Genomic_DNA"/>
</dbReference>